<evidence type="ECO:0000313" key="6">
    <source>
        <dbReference type="Proteomes" id="UP001138757"/>
    </source>
</evidence>
<dbReference type="AlphaFoldDB" id="A0A9X1ISI0"/>
<comment type="caution">
    <text evidence="5">The sequence shown here is derived from an EMBL/GenBank/DDBJ whole genome shotgun (WGS) entry which is preliminary data.</text>
</comment>
<dbReference type="GO" id="GO:0046872">
    <property type="term" value="F:metal ion binding"/>
    <property type="evidence" value="ECO:0007669"/>
    <property type="project" value="UniProtKB-KW"/>
</dbReference>
<evidence type="ECO:0000259" key="4">
    <source>
        <dbReference type="Pfam" id="PF07687"/>
    </source>
</evidence>
<keyword evidence="2 5" id="KW-0378">Hydrolase</keyword>
<dbReference type="Proteomes" id="UP001138757">
    <property type="component" value="Unassembled WGS sequence"/>
</dbReference>
<gene>
    <name evidence="5" type="ORF">KK488_14715</name>
</gene>
<dbReference type="Gene3D" id="3.40.630.10">
    <property type="entry name" value="Zn peptidases"/>
    <property type="match status" value="1"/>
</dbReference>
<dbReference type="Pfam" id="PF07687">
    <property type="entry name" value="M20_dimer"/>
    <property type="match status" value="1"/>
</dbReference>
<dbReference type="Pfam" id="PF01546">
    <property type="entry name" value="Peptidase_M20"/>
    <property type="match status" value="1"/>
</dbReference>
<dbReference type="PANTHER" id="PTHR43808:SF9">
    <property type="entry name" value="BLL0789 PROTEIN"/>
    <property type="match status" value="1"/>
</dbReference>
<feature type="domain" description="Peptidase M20 dimerisation" evidence="4">
    <location>
        <begin position="203"/>
        <end position="301"/>
    </location>
</feature>
<evidence type="ECO:0000256" key="1">
    <source>
        <dbReference type="ARBA" id="ARBA00022723"/>
    </source>
</evidence>
<dbReference type="SUPFAM" id="SSF53187">
    <property type="entry name" value="Zn-dependent exopeptidases"/>
    <property type="match status" value="1"/>
</dbReference>
<dbReference type="InterPro" id="IPR036264">
    <property type="entry name" value="Bact_exopeptidase_dim_dom"/>
</dbReference>
<accession>A0A9X1ISI0</accession>
<reference evidence="5" key="1">
    <citation type="submission" date="2021-05" db="EMBL/GenBank/DDBJ databases">
        <title>Genome of Sphingobium sp. strain.</title>
        <authorList>
            <person name="Fan R."/>
        </authorList>
    </citation>
    <scope>NUCLEOTIDE SEQUENCE</scope>
    <source>
        <strain evidence="5">H33</strain>
    </source>
</reference>
<evidence type="ECO:0000313" key="5">
    <source>
        <dbReference type="EMBL" id="MBT2188205.1"/>
    </source>
</evidence>
<evidence type="ECO:0000256" key="3">
    <source>
        <dbReference type="SAM" id="MobiDB-lite"/>
    </source>
</evidence>
<keyword evidence="1" id="KW-0479">Metal-binding</keyword>
<dbReference type="RefSeq" id="WP_214624457.1">
    <property type="nucleotide sequence ID" value="NZ_JAHGAW010000009.1"/>
</dbReference>
<dbReference type="PANTHER" id="PTHR43808">
    <property type="entry name" value="ACETYLORNITHINE DEACETYLASE"/>
    <property type="match status" value="1"/>
</dbReference>
<dbReference type="GO" id="GO:0016787">
    <property type="term" value="F:hydrolase activity"/>
    <property type="evidence" value="ECO:0007669"/>
    <property type="project" value="UniProtKB-KW"/>
</dbReference>
<dbReference type="InterPro" id="IPR002933">
    <property type="entry name" value="Peptidase_M20"/>
</dbReference>
<evidence type="ECO:0000256" key="2">
    <source>
        <dbReference type="ARBA" id="ARBA00022801"/>
    </source>
</evidence>
<dbReference type="SUPFAM" id="SSF55031">
    <property type="entry name" value="Bacterial exopeptidase dimerisation domain"/>
    <property type="match status" value="1"/>
</dbReference>
<name>A0A9X1ISI0_9SPHN</name>
<proteinExistence type="predicted"/>
<dbReference type="InterPro" id="IPR050072">
    <property type="entry name" value="Peptidase_M20A"/>
</dbReference>
<dbReference type="NCBIfam" id="NF005602">
    <property type="entry name" value="PRK07338.1"/>
    <property type="match status" value="1"/>
</dbReference>
<feature type="region of interest" description="Disordered" evidence="3">
    <location>
        <begin position="60"/>
        <end position="82"/>
    </location>
</feature>
<organism evidence="5 6">
    <name type="scientific">Sphingobium nicotianae</name>
    <dbReference type="NCBI Taxonomy" id="2782607"/>
    <lineage>
        <taxon>Bacteria</taxon>
        <taxon>Pseudomonadati</taxon>
        <taxon>Pseudomonadota</taxon>
        <taxon>Alphaproteobacteria</taxon>
        <taxon>Sphingomonadales</taxon>
        <taxon>Sphingomonadaceae</taxon>
        <taxon>Sphingobium</taxon>
    </lineage>
</organism>
<keyword evidence="6" id="KW-1185">Reference proteome</keyword>
<dbReference type="InterPro" id="IPR011650">
    <property type="entry name" value="Peptidase_M20_dimer"/>
</dbReference>
<protein>
    <submittedName>
        <fullName evidence="5">Hydrolase</fullName>
    </submittedName>
</protein>
<sequence length="418" mass="43871">MPGLTPSETRIVDRLKGRQAAMATDVVEWAQVNSGSRNLAGLETMRRLIEGRLKPLADSIETRPPDAVTTLSDKGSEMPVPHGANLLARKRPGANRRMILTGHMDTVFPADHAFQTCRMLDQNILNGPGTADMKGGLLVMIEALAALEEAGAIDGLGWDVVVNADEEVSSLGSAALLRETARQCQIGMTFEPSVTPTGTLASARRGSGNFIAAIAGRSAHAGRAPEQGRNAVVAAADLALRLDALKRDIPGLLVNVARVSGGGANNIVPDTAALSWNMRPLDPEAQHRAEHGIAAAIAAVEAAHEVSIRLGGHFARPPKPFDAPHQALFGLVRDTGADLGLHIDWQPSGGVCDGNNIAAENVVVVDTMGVRGGAIHTGDEFLLLDSLSERSSLAAVTILRIAEGRLDAVLSRKGSVHV</sequence>
<dbReference type="EMBL" id="JAHGAW010000009">
    <property type="protein sequence ID" value="MBT2188205.1"/>
    <property type="molecule type" value="Genomic_DNA"/>
</dbReference>
<dbReference type="Gene3D" id="3.30.70.360">
    <property type="match status" value="1"/>
</dbReference>